<dbReference type="InterPro" id="IPR036397">
    <property type="entry name" value="RNaseH_sf"/>
</dbReference>
<dbReference type="GO" id="GO:0004523">
    <property type="term" value="F:RNA-DNA hybrid ribonuclease activity"/>
    <property type="evidence" value="ECO:0007669"/>
    <property type="project" value="InterPro"/>
</dbReference>
<dbReference type="SUPFAM" id="SSF53098">
    <property type="entry name" value="Ribonuclease H-like"/>
    <property type="match status" value="1"/>
</dbReference>
<dbReference type="GO" id="GO:0003676">
    <property type="term" value="F:nucleic acid binding"/>
    <property type="evidence" value="ECO:0007669"/>
    <property type="project" value="InterPro"/>
</dbReference>
<sequence length="208" mass="23962">MNNEAEYEALISGLKVPNHLQVQNLVTHTNSQLVANQINGSFKAKDLVMASSLKEVNLLKEKFQAFQVIQIRREENGTTDALSKLATLEDWKDSRVVLLETLSRPSIAKEKQVNNVAIEASWMDPILASFKEGYLPEQASETRKIKYRSLRYVRKDYHLYKRPFIHPFFKFLRPIEARYLLEEVQEGTCGNHVGGRILAQKILRQGLY</sequence>
<evidence type="ECO:0000313" key="3">
    <source>
        <dbReference type="Proteomes" id="UP000187406"/>
    </source>
</evidence>
<accession>A0A1Q3B5E1</accession>
<dbReference type="InParanoid" id="A0A1Q3B5E1"/>
<evidence type="ECO:0000259" key="1">
    <source>
        <dbReference type="Pfam" id="PF13456"/>
    </source>
</evidence>
<reference evidence="3" key="1">
    <citation type="submission" date="2016-04" db="EMBL/GenBank/DDBJ databases">
        <title>Cephalotus genome sequencing.</title>
        <authorList>
            <person name="Fukushima K."/>
            <person name="Hasebe M."/>
            <person name="Fang X."/>
        </authorList>
    </citation>
    <scope>NUCLEOTIDE SEQUENCE [LARGE SCALE GENOMIC DNA]</scope>
    <source>
        <strain evidence="3">cv. St1</strain>
    </source>
</reference>
<dbReference type="InterPro" id="IPR012337">
    <property type="entry name" value="RNaseH-like_sf"/>
</dbReference>
<dbReference type="Gene3D" id="3.30.420.10">
    <property type="entry name" value="Ribonuclease H-like superfamily/Ribonuclease H"/>
    <property type="match status" value="1"/>
</dbReference>
<dbReference type="Pfam" id="PF13456">
    <property type="entry name" value="RVT_3"/>
    <property type="match status" value="1"/>
</dbReference>
<keyword evidence="3" id="KW-1185">Reference proteome</keyword>
<comment type="caution">
    <text evidence="2">The sequence shown here is derived from an EMBL/GenBank/DDBJ whole genome shotgun (WGS) entry which is preliminary data.</text>
</comment>
<evidence type="ECO:0000313" key="2">
    <source>
        <dbReference type="EMBL" id="GAV63094.1"/>
    </source>
</evidence>
<gene>
    <name evidence="2" type="ORF">CFOL_v3_06615</name>
</gene>
<dbReference type="EMBL" id="BDDD01000293">
    <property type="protein sequence ID" value="GAV63094.1"/>
    <property type="molecule type" value="Genomic_DNA"/>
</dbReference>
<protein>
    <submittedName>
        <fullName evidence="2">RVT_3 domain-containing protein</fullName>
    </submittedName>
</protein>
<organism evidence="2 3">
    <name type="scientific">Cephalotus follicularis</name>
    <name type="common">Albany pitcher plant</name>
    <dbReference type="NCBI Taxonomy" id="3775"/>
    <lineage>
        <taxon>Eukaryota</taxon>
        <taxon>Viridiplantae</taxon>
        <taxon>Streptophyta</taxon>
        <taxon>Embryophyta</taxon>
        <taxon>Tracheophyta</taxon>
        <taxon>Spermatophyta</taxon>
        <taxon>Magnoliopsida</taxon>
        <taxon>eudicotyledons</taxon>
        <taxon>Gunneridae</taxon>
        <taxon>Pentapetalae</taxon>
        <taxon>rosids</taxon>
        <taxon>fabids</taxon>
        <taxon>Oxalidales</taxon>
        <taxon>Cephalotaceae</taxon>
        <taxon>Cephalotus</taxon>
    </lineage>
</organism>
<dbReference type="AlphaFoldDB" id="A0A1Q3B5E1"/>
<name>A0A1Q3B5E1_CEPFO</name>
<proteinExistence type="predicted"/>
<dbReference type="OrthoDB" id="1936645at2759"/>
<dbReference type="InterPro" id="IPR002156">
    <property type="entry name" value="RNaseH_domain"/>
</dbReference>
<dbReference type="Proteomes" id="UP000187406">
    <property type="component" value="Unassembled WGS sequence"/>
</dbReference>
<dbReference type="PANTHER" id="PTHR48475">
    <property type="entry name" value="RIBONUCLEASE H"/>
    <property type="match status" value="1"/>
</dbReference>
<dbReference type="PANTHER" id="PTHR48475:SF2">
    <property type="entry name" value="RIBONUCLEASE H"/>
    <property type="match status" value="1"/>
</dbReference>
<feature type="domain" description="RNase H type-1" evidence="1">
    <location>
        <begin position="3"/>
        <end position="85"/>
    </location>
</feature>